<proteinExistence type="inferred from homology"/>
<evidence type="ECO:0000256" key="3">
    <source>
        <dbReference type="ARBA" id="ARBA00022679"/>
    </source>
</evidence>
<comment type="similarity">
    <text evidence="1">Belongs to the CpsD/CapB family.</text>
</comment>
<keyword evidence="7" id="KW-0829">Tyrosine-protein kinase</keyword>
<dbReference type="InterPro" id="IPR033756">
    <property type="entry name" value="YlxH/NBP35"/>
</dbReference>
<evidence type="ECO:0000256" key="8">
    <source>
        <dbReference type="ARBA" id="ARBA00051245"/>
    </source>
</evidence>
<evidence type="ECO:0000256" key="7">
    <source>
        <dbReference type="ARBA" id="ARBA00023137"/>
    </source>
</evidence>
<evidence type="ECO:0000256" key="1">
    <source>
        <dbReference type="ARBA" id="ARBA00007316"/>
    </source>
</evidence>
<dbReference type="AlphaFoldDB" id="A0A1G9WNW6"/>
<organism evidence="9 10">
    <name type="scientific">Dendrosporobacter quercicolus</name>
    <dbReference type="NCBI Taxonomy" id="146817"/>
    <lineage>
        <taxon>Bacteria</taxon>
        <taxon>Bacillati</taxon>
        <taxon>Bacillota</taxon>
        <taxon>Negativicutes</taxon>
        <taxon>Selenomonadales</taxon>
        <taxon>Sporomusaceae</taxon>
        <taxon>Dendrosporobacter</taxon>
    </lineage>
</organism>
<dbReference type="CDD" id="cd05387">
    <property type="entry name" value="BY-kinase"/>
    <property type="match status" value="1"/>
</dbReference>
<dbReference type="SUPFAM" id="SSF52540">
    <property type="entry name" value="P-loop containing nucleoside triphosphate hydrolases"/>
    <property type="match status" value="1"/>
</dbReference>
<dbReference type="GO" id="GO:0005886">
    <property type="term" value="C:plasma membrane"/>
    <property type="evidence" value="ECO:0007669"/>
    <property type="project" value="TreeGrafter"/>
</dbReference>
<dbReference type="GO" id="GO:0005524">
    <property type="term" value="F:ATP binding"/>
    <property type="evidence" value="ECO:0007669"/>
    <property type="project" value="UniProtKB-KW"/>
</dbReference>
<evidence type="ECO:0000256" key="5">
    <source>
        <dbReference type="ARBA" id="ARBA00022777"/>
    </source>
</evidence>
<dbReference type="PANTHER" id="PTHR32309">
    <property type="entry name" value="TYROSINE-PROTEIN KINASE"/>
    <property type="match status" value="1"/>
</dbReference>
<name>A0A1G9WNW6_9FIRM</name>
<dbReference type="Proteomes" id="UP000214880">
    <property type="component" value="Unassembled WGS sequence"/>
</dbReference>
<evidence type="ECO:0000313" key="10">
    <source>
        <dbReference type="Proteomes" id="UP000214880"/>
    </source>
</evidence>
<dbReference type="Gene3D" id="3.40.50.300">
    <property type="entry name" value="P-loop containing nucleotide triphosphate hydrolases"/>
    <property type="match status" value="1"/>
</dbReference>
<keyword evidence="6" id="KW-0067">ATP-binding</keyword>
<dbReference type="PANTHER" id="PTHR32309:SF13">
    <property type="entry name" value="FERRIC ENTEROBACTIN TRANSPORT PROTEIN FEPE"/>
    <property type="match status" value="1"/>
</dbReference>
<dbReference type="STRING" id="146817.SAMN04488502_10843"/>
<dbReference type="NCBIfam" id="TIGR01007">
    <property type="entry name" value="eps_fam"/>
    <property type="match status" value="1"/>
</dbReference>
<protein>
    <recommendedName>
        <fullName evidence="2">non-specific protein-tyrosine kinase</fullName>
        <ecNumber evidence="2">2.7.10.2</ecNumber>
    </recommendedName>
</protein>
<dbReference type="GO" id="GO:0042802">
    <property type="term" value="F:identical protein binding"/>
    <property type="evidence" value="ECO:0007669"/>
    <property type="project" value="UniProtKB-ARBA"/>
</dbReference>
<dbReference type="GO" id="GO:0004715">
    <property type="term" value="F:non-membrane spanning protein tyrosine kinase activity"/>
    <property type="evidence" value="ECO:0007669"/>
    <property type="project" value="UniProtKB-EC"/>
</dbReference>
<evidence type="ECO:0000256" key="6">
    <source>
        <dbReference type="ARBA" id="ARBA00022840"/>
    </source>
</evidence>
<evidence type="ECO:0000313" key="9">
    <source>
        <dbReference type="EMBL" id="SDM86252.1"/>
    </source>
</evidence>
<keyword evidence="3" id="KW-0808">Transferase</keyword>
<gene>
    <name evidence="9" type="ORF">SAMN04488502_10843</name>
</gene>
<dbReference type="InterPro" id="IPR027417">
    <property type="entry name" value="P-loop_NTPase"/>
</dbReference>
<dbReference type="RefSeq" id="WP_092074265.1">
    <property type="nucleotide sequence ID" value="NZ_FNHB01000008.1"/>
</dbReference>
<sequence length="229" mass="25175">MSNKRRLIVQEQAKSPIAEAYRTLRTNIQFSKSDGELKAIMFTSSGPGEGKSTTTSNTAVAMAQSGKRVILMDCDLRKPVQHKIFTKRNKGVTNALVEEVNPLDLLQETEVDNLLLLPSGPIPPNPSELLGTVRMQEIVECLKENCDLLIIDAPPVVAVTDASVLAAKVDGIVLVVNAGSNRPEMVQKAKELLAKAKGHILGVVLNRVEIEEEHAYYYYYYGNENKNAK</sequence>
<evidence type="ECO:0000256" key="2">
    <source>
        <dbReference type="ARBA" id="ARBA00011903"/>
    </source>
</evidence>
<dbReference type="InterPro" id="IPR050445">
    <property type="entry name" value="Bact_polysacc_biosynth/exp"/>
</dbReference>
<reference evidence="9 10" key="1">
    <citation type="submission" date="2016-10" db="EMBL/GenBank/DDBJ databases">
        <authorList>
            <person name="de Groot N.N."/>
        </authorList>
    </citation>
    <scope>NUCLEOTIDE SEQUENCE [LARGE SCALE GENOMIC DNA]</scope>
    <source>
        <strain evidence="9 10">DSM 1736</strain>
    </source>
</reference>
<keyword evidence="5" id="KW-0418">Kinase</keyword>
<dbReference type="Pfam" id="PF10609">
    <property type="entry name" value="ParA"/>
    <property type="match status" value="1"/>
</dbReference>
<dbReference type="OrthoDB" id="9794577at2"/>
<dbReference type="InterPro" id="IPR005702">
    <property type="entry name" value="Wzc-like_C"/>
</dbReference>
<dbReference type="EC" id="2.7.10.2" evidence="2"/>
<accession>A0A1G9WNW6</accession>
<comment type="catalytic activity">
    <reaction evidence="8">
        <text>L-tyrosyl-[protein] + ATP = O-phospho-L-tyrosyl-[protein] + ADP + H(+)</text>
        <dbReference type="Rhea" id="RHEA:10596"/>
        <dbReference type="Rhea" id="RHEA-COMP:10136"/>
        <dbReference type="Rhea" id="RHEA-COMP:20101"/>
        <dbReference type="ChEBI" id="CHEBI:15378"/>
        <dbReference type="ChEBI" id="CHEBI:30616"/>
        <dbReference type="ChEBI" id="CHEBI:46858"/>
        <dbReference type="ChEBI" id="CHEBI:61978"/>
        <dbReference type="ChEBI" id="CHEBI:456216"/>
        <dbReference type="EC" id="2.7.10.2"/>
    </reaction>
</comment>
<dbReference type="EMBL" id="FNHB01000008">
    <property type="protein sequence ID" value="SDM86252.1"/>
    <property type="molecule type" value="Genomic_DNA"/>
</dbReference>
<evidence type="ECO:0000256" key="4">
    <source>
        <dbReference type="ARBA" id="ARBA00022741"/>
    </source>
</evidence>
<keyword evidence="10" id="KW-1185">Reference proteome</keyword>
<keyword evidence="4" id="KW-0547">Nucleotide-binding</keyword>
<dbReference type="FunFam" id="3.40.50.300:FF:000527">
    <property type="entry name" value="Tyrosine-protein kinase etk"/>
    <property type="match status" value="1"/>
</dbReference>